<keyword evidence="1" id="KW-0732">Signal</keyword>
<reference evidence="3" key="1">
    <citation type="submission" date="2011-02" db="EMBL/GenBank/DDBJ databases">
        <title>The complete genome of Planctomyces brasiliensis DSM 5305.</title>
        <authorList>
            <person name="Lucas S."/>
            <person name="Copeland A."/>
            <person name="Lapidus A."/>
            <person name="Bruce D."/>
            <person name="Goodwin L."/>
            <person name="Pitluck S."/>
            <person name="Kyrpides N."/>
            <person name="Mavromatis K."/>
            <person name="Pagani I."/>
            <person name="Ivanova N."/>
            <person name="Ovchinnikova G."/>
            <person name="Lu M."/>
            <person name="Detter J.C."/>
            <person name="Han C."/>
            <person name="Land M."/>
            <person name="Hauser L."/>
            <person name="Markowitz V."/>
            <person name="Cheng J.-F."/>
            <person name="Hugenholtz P."/>
            <person name="Woyke T."/>
            <person name="Wu D."/>
            <person name="Tindall B."/>
            <person name="Pomrenke H.G."/>
            <person name="Brambilla E."/>
            <person name="Klenk H.-P."/>
            <person name="Eisen J.A."/>
        </authorList>
    </citation>
    <scope>NUCLEOTIDE SEQUENCE [LARGE SCALE GENOMIC DNA]</scope>
    <source>
        <strain evidence="3">ATCC 49424 / DSM 5305 / JCM 21570 / NBRC 103401 / IFAM 1448</strain>
    </source>
</reference>
<dbReference type="RefSeq" id="WP_013629170.1">
    <property type="nucleotide sequence ID" value="NC_015174.1"/>
</dbReference>
<feature type="signal peptide" evidence="1">
    <location>
        <begin position="1"/>
        <end position="20"/>
    </location>
</feature>
<proteinExistence type="predicted"/>
<gene>
    <name evidence="2" type="ordered locus">Plabr_2849</name>
</gene>
<evidence type="ECO:0000256" key="1">
    <source>
        <dbReference type="SAM" id="SignalP"/>
    </source>
</evidence>
<dbReference type="KEGG" id="pbs:Plabr_2849"/>
<accession>F0SFI8</accession>
<dbReference type="EMBL" id="CP002546">
    <property type="protein sequence ID" value="ADY60448.1"/>
    <property type="molecule type" value="Genomic_DNA"/>
</dbReference>
<dbReference type="AlphaFoldDB" id="F0SFI8"/>
<keyword evidence="3" id="KW-1185">Reference proteome</keyword>
<name>F0SFI8_RUBBR</name>
<feature type="chain" id="PRO_5003260411" description="Signal peptide-domain containing protein" evidence="1">
    <location>
        <begin position="21"/>
        <end position="148"/>
    </location>
</feature>
<organism evidence="2 3">
    <name type="scientific">Rubinisphaera brasiliensis (strain ATCC 49424 / DSM 5305 / JCM 21570 / IAM 15109 / NBRC 103401 / IFAM 1448)</name>
    <name type="common">Planctomyces brasiliensis</name>
    <dbReference type="NCBI Taxonomy" id="756272"/>
    <lineage>
        <taxon>Bacteria</taxon>
        <taxon>Pseudomonadati</taxon>
        <taxon>Planctomycetota</taxon>
        <taxon>Planctomycetia</taxon>
        <taxon>Planctomycetales</taxon>
        <taxon>Planctomycetaceae</taxon>
        <taxon>Rubinisphaera</taxon>
    </lineage>
</organism>
<dbReference type="Proteomes" id="UP000006860">
    <property type="component" value="Chromosome"/>
</dbReference>
<evidence type="ECO:0000313" key="3">
    <source>
        <dbReference type="Proteomes" id="UP000006860"/>
    </source>
</evidence>
<dbReference type="HOGENOM" id="CLU_1757463_0_0_0"/>
<sequence length="148" mass="16059">MRFVLAFIFALSLVVQTVYPSVECGVAVGCCCLPETHAAGEEESVEQSCCGLPANTESAQSGCLSQHGEAVADHGDCPCCEQAPENAVPVVLIDQRDLNPLFQFNELASLPLLNVVDVPERHFQTPADDKTRPGRHVRCHLLDCVWLL</sequence>
<evidence type="ECO:0000313" key="2">
    <source>
        <dbReference type="EMBL" id="ADY60448.1"/>
    </source>
</evidence>
<evidence type="ECO:0008006" key="4">
    <source>
        <dbReference type="Google" id="ProtNLM"/>
    </source>
</evidence>
<protein>
    <recommendedName>
        <fullName evidence="4">Signal peptide-domain containing protein</fullName>
    </recommendedName>
</protein>